<gene>
    <name evidence="1" type="ORF">GCM10022204_14450</name>
</gene>
<proteinExistence type="predicted"/>
<dbReference type="EMBL" id="BAAAYX010000003">
    <property type="protein sequence ID" value="GAA3699072.1"/>
    <property type="molecule type" value="Genomic_DNA"/>
</dbReference>
<name>A0ABP7D3U8_9ACTN</name>
<dbReference type="Gene3D" id="1.20.120.450">
    <property type="entry name" value="dinb family like domain"/>
    <property type="match status" value="1"/>
</dbReference>
<evidence type="ECO:0000313" key="2">
    <source>
        <dbReference type="Proteomes" id="UP001500051"/>
    </source>
</evidence>
<keyword evidence="2" id="KW-1185">Reference proteome</keyword>
<dbReference type="InterPro" id="IPR034660">
    <property type="entry name" value="DinB/YfiT-like"/>
</dbReference>
<accession>A0ABP7D3U8</accession>
<comment type="caution">
    <text evidence="1">The sequence shown here is derived from an EMBL/GenBank/DDBJ whole genome shotgun (WGS) entry which is preliminary data.</text>
</comment>
<protein>
    <submittedName>
        <fullName evidence="1">DinB family protein</fullName>
    </submittedName>
</protein>
<dbReference type="InterPro" id="IPR007061">
    <property type="entry name" value="MST-like"/>
</dbReference>
<reference evidence="2" key="1">
    <citation type="journal article" date="2019" name="Int. J. Syst. Evol. Microbiol.">
        <title>The Global Catalogue of Microorganisms (GCM) 10K type strain sequencing project: providing services to taxonomists for standard genome sequencing and annotation.</title>
        <authorList>
            <consortium name="The Broad Institute Genomics Platform"/>
            <consortium name="The Broad Institute Genome Sequencing Center for Infectious Disease"/>
            <person name="Wu L."/>
            <person name="Ma J."/>
        </authorList>
    </citation>
    <scope>NUCLEOTIDE SEQUENCE [LARGE SCALE GENOMIC DNA]</scope>
    <source>
        <strain evidence="2">JCM 16548</strain>
    </source>
</reference>
<dbReference type="SUPFAM" id="SSF109854">
    <property type="entry name" value="DinB/YfiT-like putative metalloenzymes"/>
    <property type="match status" value="1"/>
</dbReference>
<evidence type="ECO:0000313" key="1">
    <source>
        <dbReference type="EMBL" id="GAA3699072.1"/>
    </source>
</evidence>
<sequence>MRTARTESVREPQEITLYAPAPHDEITGLVSYLDVQLSAIRAAPLGLTEEQARATPCRSALSVGGIVKHTAYGLRGATATVLAEGREEIDGAAYAAHAASFALTDQESVDGVLAEFDAAREACLEAVAAADPDADFLAPPAPWFGIFQSQPAKLRYFLVHQIEETARHAGHADIIREQLDGVSVPALVLTLEGVPANDFFQPYVPGPGTIGAER</sequence>
<dbReference type="Proteomes" id="UP001500051">
    <property type="component" value="Unassembled WGS sequence"/>
</dbReference>
<organism evidence="1 2">
    <name type="scientific">Microlunatus aurantiacus</name>
    <dbReference type="NCBI Taxonomy" id="446786"/>
    <lineage>
        <taxon>Bacteria</taxon>
        <taxon>Bacillati</taxon>
        <taxon>Actinomycetota</taxon>
        <taxon>Actinomycetes</taxon>
        <taxon>Propionibacteriales</taxon>
        <taxon>Propionibacteriaceae</taxon>
        <taxon>Microlunatus</taxon>
    </lineage>
</organism>
<dbReference type="Pfam" id="PF04978">
    <property type="entry name" value="MST"/>
    <property type="match status" value="1"/>
</dbReference>